<accession>A0AAV5BGS3</accession>
<reference evidence="2" key="1">
    <citation type="journal article" date="2018" name="DNA Res.">
        <title>Multiple hybrid de novo genome assembly of finger millet, an orphan allotetraploid crop.</title>
        <authorList>
            <person name="Hatakeyama M."/>
            <person name="Aluri S."/>
            <person name="Balachadran M.T."/>
            <person name="Sivarajan S.R."/>
            <person name="Patrignani A."/>
            <person name="Gruter S."/>
            <person name="Poveda L."/>
            <person name="Shimizu-Inatsugi R."/>
            <person name="Baeten J."/>
            <person name="Francoijs K.J."/>
            <person name="Nataraja K.N."/>
            <person name="Reddy Y.A.N."/>
            <person name="Phadnis S."/>
            <person name="Ravikumar R.L."/>
            <person name="Schlapbach R."/>
            <person name="Sreeman S.M."/>
            <person name="Shimizu K.K."/>
        </authorList>
    </citation>
    <scope>NUCLEOTIDE SEQUENCE</scope>
</reference>
<name>A0AAV5BGS3_ELECO</name>
<dbReference type="AlphaFoldDB" id="A0AAV5BGS3"/>
<gene>
    <name evidence="2" type="primary">ga01350</name>
    <name evidence="3" type="synonym">ga02037</name>
    <name evidence="2" type="ORF">PR202_ga01350</name>
    <name evidence="3" type="ORF">PR202_ga02037</name>
</gene>
<reference evidence="2" key="2">
    <citation type="submission" date="2021-12" db="EMBL/GenBank/DDBJ databases">
        <title>Resequencing data analysis of finger millet.</title>
        <authorList>
            <person name="Hatakeyama M."/>
            <person name="Aluri S."/>
            <person name="Balachadran M.T."/>
            <person name="Sivarajan S.R."/>
            <person name="Poveda L."/>
            <person name="Shimizu-Inatsugi R."/>
            <person name="Schlapbach R."/>
            <person name="Sreeman S.M."/>
            <person name="Shimizu K.K."/>
        </authorList>
    </citation>
    <scope>NUCLEOTIDE SEQUENCE</scope>
</reference>
<evidence type="ECO:0000313" key="2">
    <source>
        <dbReference type="EMBL" id="GJM85575.1"/>
    </source>
</evidence>
<feature type="compositionally biased region" description="Polar residues" evidence="1">
    <location>
        <begin position="126"/>
        <end position="135"/>
    </location>
</feature>
<feature type="region of interest" description="Disordered" evidence="1">
    <location>
        <begin position="41"/>
        <end position="145"/>
    </location>
</feature>
<evidence type="ECO:0000256" key="1">
    <source>
        <dbReference type="SAM" id="MobiDB-lite"/>
    </source>
</evidence>
<keyword evidence="4" id="KW-1185">Reference proteome</keyword>
<dbReference type="Proteomes" id="UP001054889">
    <property type="component" value="Unassembled WGS sequence"/>
</dbReference>
<organism evidence="2 4">
    <name type="scientific">Eleusine coracana subsp. coracana</name>
    <dbReference type="NCBI Taxonomy" id="191504"/>
    <lineage>
        <taxon>Eukaryota</taxon>
        <taxon>Viridiplantae</taxon>
        <taxon>Streptophyta</taxon>
        <taxon>Embryophyta</taxon>
        <taxon>Tracheophyta</taxon>
        <taxon>Spermatophyta</taxon>
        <taxon>Magnoliopsida</taxon>
        <taxon>Liliopsida</taxon>
        <taxon>Poales</taxon>
        <taxon>Poaceae</taxon>
        <taxon>PACMAD clade</taxon>
        <taxon>Chloridoideae</taxon>
        <taxon>Cynodonteae</taxon>
        <taxon>Eleusininae</taxon>
        <taxon>Eleusine</taxon>
    </lineage>
</organism>
<dbReference type="EMBL" id="BQKI01000001">
    <property type="protein sequence ID" value="GJM85575.1"/>
    <property type="molecule type" value="Genomic_DNA"/>
</dbReference>
<evidence type="ECO:0000313" key="3">
    <source>
        <dbReference type="EMBL" id="GJM86203.1"/>
    </source>
</evidence>
<evidence type="ECO:0000313" key="4">
    <source>
        <dbReference type="Proteomes" id="UP001054889"/>
    </source>
</evidence>
<sequence>MNNLLRQTWTLERALLSLEVPLFDRATGLTETAETCGLDCVASPFPTNQPRPHPARHPPPPRDRTRVQSHTRAVRTLAHPRAGSGSVSGSADGRQPRHATPRWRETWRASARLAGPSDGRARESARQLTKPQMSDPNNPPPPCPATLLKRPLPPAELLRKSLKLSTQLFFNNTSTLVLA</sequence>
<proteinExistence type="predicted"/>
<comment type="caution">
    <text evidence="2">The sequence shown here is derived from an EMBL/GenBank/DDBJ whole genome shotgun (WGS) entry which is preliminary data.</text>
</comment>
<protein>
    <submittedName>
        <fullName evidence="2">Uncharacterized protein</fullName>
    </submittedName>
</protein>
<dbReference type="EMBL" id="BQKI01000001">
    <property type="protein sequence ID" value="GJM86203.1"/>
    <property type="molecule type" value="Genomic_DNA"/>
</dbReference>
<feature type="compositionally biased region" description="Low complexity" evidence="1">
    <location>
        <begin position="82"/>
        <end position="93"/>
    </location>
</feature>